<protein>
    <submittedName>
        <fullName evidence="1">Uncharacterized protein</fullName>
    </submittedName>
</protein>
<dbReference type="EMBL" id="JBCGBO010000006">
    <property type="protein sequence ID" value="KAK9192386.1"/>
    <property type="molecule type" value="Genomic_DNA"/>
</dbReference>
<sequence>MRNNYNKLTWKMKSTVKQIPRINNWDVCKEIKKSVQRNKQSICSGITLSCTRPCNTHAGVSQWLVKHGFTITLSNTEYNHRQVTLKFEVKFRRTHIEPQELMVSTQPFLSQENDQRSLLET</sequence>
<proteinExistence type="predicted"/>
<reference evidence="1 2" key="1">
    <citation type="submission" date="2024-05" db="EMBL/GenBank/DDBJ databases">
        <title>Haplotype-resolved chromosome-level genome assembly of Huyou (Citrus changshanensis).</title>
        <authorList>
            <person name="Miao C."/>
            <person name="Chen W."/>
            <person name="Wu Y."/>
            <person name="Wang L."/>
            <person name="Zhao S."/>
            <person name="Grierson D."/>
            <person name="Xu C."/>
            <person name="Chen K."/>
        </authorList>
    </citation>
    <scope>NUCLEOTIDE SEQUENCE [LARGE SCALE GENOMIC DNA]</scope>
    <source>
        <strain evidence="1">01-14</strain>
        <tissue evidence="1">Leaf</tissue>
    </source>
</reference>
<dbReference type="AlphaFoldDB" id="A0AAP0LYT6"/>
<evidence type="ECO:0000313" key="2">
    <source>
        <dbReference type="Proteomes" id="UP001428341"/>
    </source>
</evidence>
<accession>A0AAP0LYT6</accession>
<organism evidence="1 2">
    <name type="scientific">Citrus x changshan-huyou</name>
    <dbReference type="NCBI Taxonomy" id="2935761"/>
    <lineage>
        <taxon>Eukaryota</taxon>
        <taxon>Viridiplantae</taxon>
        <taxon>Streptophyta</taxon>
        <taxon>Embryophyta</taxon>
        <taxon>Tracheophyta</taxon>
        <taxon>Spermatophyta</taxon>
        <taxon>Magnoliopsida</taxon>
        <taxon>eudicotyledons</taxon>
        <taxon>Gunneridae</taxon>
        <taxon>Pentapetalae</taxon>
        <taxon>rosids</taxon>
        <taxon>malvids</taxon>
        <taxon>Sapindales</taxon>
        <taxon>Rutaceae</taxon>
        <taxon>Aurantioideae</taxon>
        <taxon>Citrus</taxon>
    </lineage>
</organism>
<gene>
    <name evidence="1" type="ORF">WN944_003076</name>
</gene>
<dbReference type="Proteomes" id="UP001428341">
    <property type="component" value="Unassembled WGS sequence"/>
</dbReference>
<name>A0AAP0LYT6_9ROSI</name>
<evidence type="ECO:0000313" key="1">
    <source>
        <dbReference type="EMBL" id="KAK9192386.1"/>
    </source>
</evidence>
<comment type="caution">
    <text evidence="1">The sequence shown here is derived from an EMBL/GenBank/DDBJ whole genome shotgun (WGS) entry which is preliminary data.</text>
</comment>
<keyword evidence="2" id="KW-1185">Reference proteome</keyword>